<keyword evidence="1" id="KW-0812">Transmembrane</keyword>
<sequence>MLGSETGREFSRGYLACFQYRHSLCLETGLAMAYLGIAVFIAGVLFLFTTSSGANHAKGMRKGRSELIPPELYDFLEEADDAYILTHQTAEISSFSKYASNSVCNEVLEGIYKKPAKMFGTKNYRDRTWTVIDRQEDEIVLRKEIAHRSIKVKKGIRLTLGDHMIELWTVSLHSRGYLIEEVLEMQAWN</sequence>
<proteinExistence type="predicted"/>
<dbReference type="Proteomes" id="UP000256869">
    <property type="component" value="Unassembled WGS sequence"/>
</dbReference>
<evidence type="ECO:0000256" key="1">
    <source>
        <dbReference type="SAM" id="Phobius"/>
    </source>
</evidence>
<evidence type="ECO:0000313" key="2">
    <source>
        <dbReference type="EMBL" id="RED52814.1"/>
    </source>
</evidence>
<reference evidence="2 3" key="1">
    <citation type="submission" date="2018-07" db="EMBL/GenBank/DDBJ databases">
        <title>Genomic Encyclopedia of Type Strains, Phase III (KMG-III): the genomes of soil and plant-associated and newly described type strains.</title>
        <authorList>
            <person name="Whitman W."/>
        </authorList>
    </citation>
    <scope>NUCLEOTIDE SEQUENCE [LARGE SCALE GENOMIC DNA]</scope>
    <source>
        <strain evidence="2 3">CECT 8236</strain>
    </source>
</reference>
<keyword evidence="1" id="KW-1133">Transmembrane helix</keyword>
<gene>
    <name evidence="2" type="ORF">DFP95_13018</name>
</gene>
<feature type="transmembrane region" description="Helical" evidence="1">
    <location>
        <begin position="31"/>
        <end position="54"/>
    </location>
</feature>
<comment type="caution">
    <text evidence="2">The sequence shown here is derived from an EMBL/GenBank/DDBJ whole genome shotgun (WGS) entry which is preliminary data.</text>
</comment>
<dbReference type="AlphaFoldDB" id="A0A3D9HTH0"/>
<keyword evidence="1" id="KW-0472">Membrane</keyword>
<evidence type="ECO:0000313" key="3">
    <source>
        <dbReference type="Proteomes" id="UP000256869"/>
    </source>
</evidence>
<dbReference type="EMBL" id="QRDY01000030">
    <property type="protein sequence ID" value="RED52814.1"/>
    <property type="molecule type" value="Genomic_DNA"/>
</dbReference>
<protein>
    <submittedName>
        <fullName evidence="2">Uncharacterized protein</fullName>
    </submittedName>
</protein>
<keyword evidence="3" id="KW-1185">Reference proteome</keyword>
<organism evidence="2 3">
    <name type="scientific">Cohnella lupini</name>
    <dbReference type="NCBI Taxonomy" id="1294267"/>
    <lineage>
        <taxon>Bacteria</taxon>
        <taxon>Bacillati</taxon>
        <taxon>Bacillota</taxon>
        <taxon>Bacilli</taxon>
        <taxon>Bacillales</taxon>
        <taxon>Paenibacillaceae</taxon>
        <taxon>Cohnella</taxon>
    </lineage>
</organism>
<name>A0A3D9HTH0_9BACL</name>
<accession>A0A3D9HTH0</accession>